<dbReference type="GO" id="GO:0005886">
    <property type="term" value="C:plasma membrane"/>
    <property type="evidence" value="ECO:0007669"/>
    <property type="project" value="UniProtKB-SubCell"/>
</dbReference>
<dbReference type="GO" id="GO:0015250">
    <property type="term" value="F:water channel activity"/>
    <property type="evidence" value="ECO:0007669"/>
    <property type="project" value="TreeGrafter"/>
</dbReference>
<evidence type="ECO:0000256" key="2">
    <source>
        <dbReference type="ARBA" id="ARBA00004651"/>
    </source>
</evidence>
<evidence type="ECO:0000256" key="9">
    <source>
        <dbReference type="ARBA" id="ARBA00022833"/>
    </source>
</evidence>
<comment type="similarity">
    <text evidence="3">Belongs to the MIP/aquaporin (TC 1.A.8) family.</text>
</comment>
<dbReference type="PROSITE" id="PS00221">
    <property type="entry name" value="MIP"/>
    <property type="match status" value="1"/>
</dbReference>
<evidence type="ECO:0000256" key="1">
    <source>
        <dbReference type="ARBA" id="ARBA00001947"/>
    </source>
</evidence>
<keyword evidence="4" id="KW-0813">Transport</keyword>
<dbReference type="PANTHER" id="PTHR19139">
    <property type="entry name" value="AQUAPORIN TRANSPORTER"/>
    <property type="match status" value="1"/>
</dbReference>
<feature type="transmembrane region" description="Helical" evidence="12">
    <location>
        <begin position="559"/>
        <end position="579"/>
    </location>
</feature>
<sequence>MAPAKDMDSFISVNQESYDPDGKDYYLGYREADFKRPFAKYYNPVTPAISDEVQKGLSASPWASSIGHTPWEAKTHMLRSGYTLLENGYTTLPDGTLYIAVRTSIPQITGDAYNWWFGWHLTDTSRYKLWNPIAHQYAWRYPNTMDWSNKSLPERYINTYSFISEFIGNDCSKLTIAFIDPQELGIDKSKFEEQGIEAMVVGRIKMGEHITSGFDNKSFLIHQVRRKPDGERELRSRFWIAGATPQVGHDLAVHCAIEMSQTAPVQETYHRQSRGIPYGQNDMPLRPVIYPFAGRIGGNQGLVLDRDDPANAELLKKVPDAAPLMSISEGFDPRGFLSIDHWKFGFIECIGTMLNVFVTAWISIRHSSASQDAQAPSSASGVYSTATFLGPLFGGISNWLFLTLFIFSFSNVSGSHLNPTITMATFFARLISLPRLVIYLASQTLGGALAGFMLRAAYGSRDYTVGGCYMNPQLVPANEGFLLEFVFTLLLIFLSFGVGLDPRQGRIYGAALSPFLVGLALGLVSWGSAFSRAGYAGASLNPARCFGVYVATSFPGYHWIHWVAPAIASVGHGIAYFIVPPWGRSM</sequence>
<accession>A0A1S9DAU8</accession>
<dbReference type="InterPro" id="IPR034294">
    <property type="entry name" value="Aquaporin_transptr"/>
</dbReference>
<keyword evidence="5" id="KW-1003">Cell membrane</keyword>
<keyword evidence="6 12" id="KW-0812">Transmembrane</keyword>
<dbReference type="GO" id="GO:0016787">
    <property type="term" value="F:hydrolase activity"/>
    <property type="evidence" value="ECO:0007669"/>
    <property type="project" value="UniProtKB-KW"/>
</dbReference>
<dbReference type="Pfam" id="PF00230">
    <property type="entry name" value="MIP"/>
    <property type="match status" value="1"/>
</dbReference>
<dbReference type="VEuPathDB" id="FungiDB:AO090701000496"/>
<dbReference type="EMBL" id="MKZY01000008">
    <property type="protein sequence ID" value="OOO06200.1"/>
    <property type="molecule type" value="Genomic_DNA"/>
</dbReference>
<dbReference type="InterPro" id="IPR041526">
    <property type="entry name" value="DAPG_hydrolase"/>
</dbReference>
<dbReference type="OrthoDB" id="3335931at2759"/>
<evidence type="ECO:0000259" key="13">
    <source>
        <dbReference type="Pfam" id="PF18089"/>
    </source>
</evidence>
<dbReference type="AlphaFoldDB" id="A0A1S9DAU8"/>
<evidence type="ECO:0000313" key="14">
    <source>
        <dbReference type="EMBL" id="OOO06200.1"/>
    </source>
</evidence>
<feature type="transmembrane region" description="Helical" evidence="12">
    <location>
        <begin position="480"/>
        <end position="500"/>
    </location>
</feature>
<keyword evidence="8" id="KW-0378">Hydrolase</keyword>
<name>A0A1S9DAU8_ASPOZ</name>
<dbReference type="GO" id="GO:0046872">
    <property type="term" value="F:metal ion binding"/>
    <property type="evidence" value="ECO:0007669"/>
    <property type="project" value="UniProtKB-KW"/>
</dbReference>
<dbReference type="InterPro" id="IPR022357">
    <property type="entry name" value="MIP_CS"/>
</dbReference>
<feature type="transmembrane region" description="Helical" evidence="12">
    <location>
        <begin position="507"/>
        <end position="526"/>
    </location>
</feature>
<comment type="subcellular location">
    <subcellularLocation>
        <location evidence="2">Cell membrane</location>
        <topology evidence="2">Multi-pass membrane protein</topology>
    </subcellularLocation>
</comment>
<feature type="transmembrane region" description="Helical" evidence="12">
    <location>
        <begin position="436"/>
        <end position="460"/>
    </location>
</feature>
<evidence type="ECO:0000256" key="3">
    <source>
        <dbReference type="ARBA" id="ARBA00006175"/>
    </source>
</evidence>
<dbReference type="PANTHER" id="PTHR19139:SF199">
    <property type="entry name" value="MIP17260P"/>
    <property type="match status" value="1"/>
</dbReference>
<keyword evidence="11 12" id="KW-0472">Membrane</keyword>
<dbReference type="SMR" id="A0A1S9DAU8"/>
<dbReference type="Proteomes" id="UP000190312">
    <property type="component" value="Unassembled WGS sequence"/>
</dbReference>
<evidence type="ECO:0000313" key="15">
    <source>
        <dbReference type="Proteomes" id="UP000190312"/>
    </source>
</evidence>
<evidence type="ECO:0000256" key="6">
    <source>
        <dbReference type="ARBA" id="ARBA00022692"/>
    </source>
</evidence>
<evidence type="ECO:0000256" key="4">
    <source>
        <dbReference type="ARBA" id="ARBA00022448"/>
    </source>
</evidence>
<dbReference type="InterPro" id="IPR000425">
    <property type="entry name" value="MIP"/>
</dbReference>
<dbReference type="SUPFAM" id="SSF81338">
    <property type="entry name" value="Aquaporin-like"/>
    <property type="match status" value="1"/>
</dbReference>
<feature type="transmembrane region" description="Helical" evidence="12">
    <location>
        <begin position="384"/>
        <end position="407"/>
    </location>
</feature>
<keyword evidence="10 12" id="KW-1133">Transmembrane helix</keyword>
<evidence type="ECO:0000256" key="5">
    <source>
        <dbReference type="ARBA" id="ARBA00022475"/>
    </source>
</evidence>
<reference evidence="14 15" key="1">
    <citation type="submission" date="2016-10" db="EMBL/GenBank/DDBJ databases">
        <title>Genome sequencing of Aspergillus oryzae BCC7051.</title>
        <authorList>
            <person name="Thammarongtham C."/>
            <person name="Vorapreeda T."/>
            <person name="Nookaew I."/>
            <person name="Srisuk T."/>
            <person name="Land M."/>
            <person name="Jeennor S."/>
            <person name="Laoteng K."/>
        </authorList>
    </citation>
    <scope>NUCLEOTIDE SEQUENCE [LARGE SCALE GENOMIC DNA]</scope>
    <source>
        <strain evidence="14 15">BCC7051</strain>
    </source>
</reference>
<evidence type="ECO:0000256" key="8">
    <source>
        <dbReference type="ARBA" id="ARBA00022801"/>
    </source>
</evidence>
<dbReference type="PRINTS" id="PR00783">
    <property type="entry name" value="MINTRINSICP"/>
</dbReference>
<comment type="caution">
    <text evidence="14">The sequence shown here is derived from an EMBL/GenBank/DDBJ whole genome shotgun (WGS) entry which is preliminary data.</text>
</comment>
<gene>
    <name evidence="14" type="ORF">OAory_01018610</name>
</gene>
<dbReference type="VEuPathDB" id="FungiDB:AO090003001481"/>
<evidence type="ECO:0000256" key="10">
    <source>
        <dbReference type="ARBA" id="ARBA00022989"/>
    </source>
</evidence>
<organism evidence="14 15">
    <name type="scientific">Aspergillus oryzae</name>
    <name type="common">Yellow koji mold</name>
    <dbReference type="NCBI Taxonomy" id="5062"/>
    <lineage>
        <taxon>Eukaryota</taxon>
        <taxon>Fungi</taxon>
        <taxon>Dikarya</taxon>
        <taxon>Ascomycota</taxon>
        <taxon>Pezizomycotina</taxon>
        <taxon>Eurotiomycetes</taxon>
        <taxon>Eurotiomycetidae</taxon>
        <taxon>Eurotiales</taxon>
        <taxon>Aspergillaceae</taxon>
        <taxon>Aspergillus</taxon>
        <taxon>Aspergillus subgen. Circumdati</taxon>
    </lineage>
</organism>
<dbReference type="Pfam" id="PF18089">
    <property type="entry name" value="DAPG_hydrolase"/>
    <property type="match status" value="1"/>
</dbReference>
<comment type="cofactor">
    <cofactor evidence="1">
        <name>Zn(2+)</name>
        <dbReference type="ChEBI" id="CHEBI:29105"/>
    </cofactor>
</comment>
<evidence type="ECO:0000256" key="7">
    <source>
        <dbReference type="ARBA" id="ARBA00022723"/>
    </source>
</evidence>
<evidence type="ECO:0000256" key="11">
    <source>
        <dbReference type="ARBA" id="ARBA00023136"/>
    </source>
</evidence>
<dbReference type="Gene3D" id="1.20.1080.10">
    <property type="entry name" value="Glycerol uptake facilitator protein"/>
    <property type="match status" value="1"/>
</dbReference>
<keyword evidence="7" id="KW-0479">Metal-binding</keyword>
<keyword evidence="9" id="KW-0862">Zinc</keyword>
<proteinExistence type="inferred from homology"/>
<dbReference type="InterPro" id="IPR023271">
    <property type="entry name" value="Aquaporin-like"/>
</dbReference>
<protein>
    <submittedName>
        <fullName evidence="14">Major intrinsic protein</fullName>
    </submittedName>
</protein>
<evidence type="ECO:0000256" key="12">
    <source>
        <dbReference type="SAM" id="Phobius"/>
    </source>
</evidence>
<feature type="domain" description="DAPG hydrolase PhiG" evidence="13">
    <location>
        <begin position="71"/>
        <end position="244"/>
    </location>
</feature>
<dbReference type="eggNOG" id="KOG0223">
    <property type="taxonomic scope" value="Eukaryota"/>
</dbReference>